<gene>
    <name evidence="1" type="ORF">COU18_01850</name>
</gene>
<comment type="caution">
    <text evidence="1">The sequence shown here is derived from an EMBL/GenBank/DDBJ whole genome shotgun (WGS) entry which is preliminary data.</text>
</comment>
<accession>A0A2H0UCH0</accession>
<dbReference type="EMBL" id="PFBK01000003">
    <property type="protein sequence ID" value="PIR84124.1"/>
    <property type="molecule type" value="Genomic_DNA"/>
</dbReference>
<dbReference type="Proteomes" id="UP000231192">
    <property type="component" value="Unassembled WGS sequence"/>
</dbReference>
<evidence type="ECO:0000313" key="2">
    <source>
        <dbReference type="Proteomes" id="UP000231192"/>
    </source>
</evidence>
<proteinExistence type="predicted"/>
<evidence type="ECO:0000313" key="1">
    <source>
        <dbReference type="EMBL" id="PIR84124.1"/>
    </source>
</evidence>
<name>A0A2H0UCH0_9BACT</name>
<protein>
    <recommendedName>
        <fullName evidence="3">Transglutaminase-like domain-containing protein</fullName>
    </recommendedName>
</protein>
<sequence length="215" mass="25137">MYANSIKKVLTSAERKLFSKLSTPQKIQGYLDRLPVNFEHKGETYMSPRRVIKAKTAHCFEGALFAAAALAYHGAPPLLMDFQTVPEDEDHVVTLFKQFGRWGAISKTNHAILRYRDSVYESPRELAMSYFHEYLEWNGKKSLRFYSKPYDLSRFAPEKWVTEREELSWLVDALDSSPHFPIAPKKNMKLLRRAVKVELRAMKTIEWNKRGKRHK</sequence>
<organism evidence="1 2">
    <name type="scientific">Candidatus Kaiserbacteria bacterium CG10_big_fil_rev_8_21_14_0_10_51_14</name>
    <dbReference type="NCBI Taxonomy" id="1974610"/>
    <lineage>
        <taxon>Bacteria</taxon>
        <taxon>Candidatus Kaiseribacteriota</taxon>
    </lineage>
</organism>
<evidence type="ECO:0008006" key="3">
    <source>
        <dbReference type="Google" id="ProtNLM"/>
    </source>
</evidence>
<reference evidence="2" key="1">
    <citation type="submission" date="2017-09" db="EMBL/GenBank/DDBJ databases">
        <title>Depth-based differentiation of microbial function through sediment-hosted aquifers and enrichment of novel symbionts in the deep terrestrial subsurface.</title>
        <authorList>
            <person name="Probst A.J."/>
            <person name="Ladd B."/>
            <person name="Jarett J.K."/>
            <person name="Geller-Mcgrath D.E."/>
            <person name="Sieber C.M.K."/>
            <person name="Emerson J.B."/>
            <person name="Anantharaman K."/>
            <person name="Thomas B.C."/>
            <person name="Malmstrom R."/>
            <person name="Stieglmeier M."/>
            <person name="Klingl A."/>
            <person name="Woyke T."/>
            <person name="Ryan C.M."/>
            <person name="Banfield J.F."/>
        </authorList>
    </citation>
    <scope>NUCLEOTIDE SEQUENCE [LARGE SCALE GENOMIC DNA]</scope>
</reference>
<dbReference type="AlphaFoldDB" id="A0A2H0UCH0"/>